<keyword evidence="2" id="KW-1185">Reference proteome</keyword>
<dbReference type="AlphaFoldDB" id="A0A0M9WB35"/>
<evidence type="ECO:0000313" key="1">
    <source>
        <dbReference type="EMBL" id="KOS38162.1"/>
    </source>
</evidence>
<proteinExistence type="predicted"/>
<dbReference type="EMBL" id="LHQQ01000268">
    <property type="protein sequence ID" value="KOS38162.1"/>
    <property type="molecule type" value="Genomic_DNA"/>
</dbReference>
<gene>
    <name evidence="1" type="ORF">ACN38_g11026</name>
</gene>
<reference evidence="1 2" key="1">
    <citation type="submission" date="2015-08" db="EMBL/GenBank/DDBJ databases">
        <title>Genome sequencing of Penicillium nordicum.</title>
        <authorList>
            <person name="Nguyen H.D."/>
            <person name="Seifert K.A."/>
        </authorList>
    </citation>
    <scope>NUCLEOTIDE SEQUENCE [LARGE SCALE GENOMIC DNA]</scope>
    <source>
        <strain evidence="1 2">DAOMC 185683</strain>
    </source>
</reference>
<protein>
    <submittedName>
        <fullName evidence="1">Uncharacterized protein</fullName>
    </submittedName>
</protein>
<organism evidence="1 2">
    <name type="scientific">Penicillium nordicum</name>
    <dbReference type="NCBI Taxonomy" id="229535"/>
    <lineage>
        <taxon>Eukaryota</taxon>
        <taxon>Fungi</taxon>
        <taxon>Dikarya</taxon>
        <taxon>Ascomycota</taxon>
        <taxon>Pezizomycotina</taxon>
        <taxon>Eurotiomycetes</taxon>
        <taxon>Eurotiomycetidae</taxon>
        <taxon>Eurotiales</taxon>
        <taxon>Aspergillaceae</taxon>
        <taxon>Penicillium</taxon>
    </lineage>
</organism>
<dbReference type="Proteomes" id="UP000037696">
    <property type="component" value="Unassembled WGS sequence"/>
</dbReference>
<evidence type="ECO:0000313" key="2">
    <source>
        <dbReference type="Proteomes" id="UP000037696"/>
    </source>
</evidence>
<accession>A0A0M9WB35</accession>
<sequence length="92" mass="10563">MARTEASITPASPNTPQRMQYFYRMQDVEIRYLLYELPIQKTYTNYIFVVIPSITLASSSAEKMHVMSTGCLSTFCIGKSYKRYLISTSCIL</sequence>
<comment type="caution">
    <text evidence="1">The sequence shown here is derived from an EMBL/GenBank/DDBJ whole genome shotgun (WGS) entry which is preliminary data.</text>
</comment>
<name>A0A0M9WB35_9EURO</name>